<organism evidence="1 2">
    <name type="scientific">Marinilabilia salmonicolor</name>
    <dbReference type="NCBI Taxonomy" id="989"/>
    <lineage>
        <taxon>Bacteria</taxon>
        <taxon>Pseudomonadati</taxon>
        <taxon>Bacteroidota</taxon>
        <taxon>Bacteroidia</taxon>
        <taxon>Marinilabiliales</taxon>
        <taxon>Marinilabiliaceae</taxon>
        <taxon>Marinilabilia</taxon>
    </lineage>
</organism>
<keyword evidence="2" id="KW-1185">Reference proteome</keyword>
<proteinExistence type="predicted"/>
<gene>
    <name evidence="1" type="ORF">DFO77_1229</name>
</gene>
<reference evidence="1 2" key="1">
    <citation type="submission" date="2018-07" db="EMBL/GenBank/DDBJ databases">
        <title>Freshwater and sediment microbial communities from various areas in North America, analyzing microbe dynamics in response to fracking.</title>
        <authorList>
            <person name="Lamendella R."/>
        </authorList>
    </citation>
    <scope>NUCLEOTIDE SEQUENCE [LARGE SCALE GENOMIC DNA]</scope>
    <source>
        <strain evidence="1 2">160A</strain>
    </source>
</reference>
<comment type="caution">
    <text evidence="1">The sequence shown here is derived from an EMBL/GenBank/DDBJ whole genome shotgun (WGS) entry which is preliminary data.</text>
</comment>
<sequence>MKNLQTIYTIRKSALIILLWMVFMNTAGSQPKDTVQTEQKKVNFIALPMYDYRPVLEHSIAVFGKAIVTLDKEQQFISDILISKSFNNPSYMGQLKNEFYFNGWRFALNATLMKQVNRMPSRSLGIASDDLFGTEMKMGYVQALAKRQLSHRFYGGLGLEWSFMGDYCMNFSEITDQNLENTTLTYKMLQPIVTFEYDSRDNVVYPTSGFYITNQTNFISDTFGSTIERLGSELQPIENRDYFFAKNIMRATYYASLDGTWKSVLATRYGMRVGLGEVPVSMWENANNWVRGYKEGKYAGKQLHFLDMEWRKYVTNRLGFAVFGTAGFVGNSIDDTFSSSGFIPSGGAGIRLRLMKSKPVAFRFDYAMGKKGENSVYFALTEYF</sequence>
<dbReference type="EMBL" id="QPIZ01000022">
    <property type="protein sequence ID" value="RCW30359.1"/>
    <property type="molecule type" value="Genomic_DNA"/>
</dbReference>
<dbReference type="RefSeq" id="WP_114437618.1">
    <property type="nucleotide sequence ID" value="NZ_QPIZ01000022.1"/>
</dbReference>
<accession>A0A368UNJ8</accession>
<dbReference type="Gene3D" id="2.40.160.50">
    <property type="entry name" value="membrane protein fhac: a member of the omp85/tpsb transporter family"/>
    <property type="match status" value="1"/>
</dbReference>
<protein>
    <recommendedName>
        <fullName evidence="3">Surface antigen-like protein</fullName>
    </recommendedName>
</protein>
<evidence type="ECO:0008006" key="3">
    <source>
        <dbReference type="Google" id="ProtNLM"/>
    </source>
</evidence>
<dbReference type="AlphaFoldDB" id="A0A368UNJ8"/>
<dbReference type="Proteomes" id="UP000252733">
    <property type="component" value="Unassembled WGS sequence"/>
</dbReference>
<evidence type="ECO:0000313" key="1">
    <source>
        <dbReference type="EMBL" id="RCW30359.1"/>
    </source>
</evidence>
<name>A0A368UNJ8_9BACT</name>
<evidence type="ECO:0000313" key="2">
    <source>
        <dbReference type="Proteomes" id="UP000252733"/>
    </source>
</evidence>